<evidence type="ECO:0000313" key="2">
    <source>
        <dbReference type="EMBL" id="SDH56394.1"/>
    </source>
</evidence>
<dbReference type="RefSeq" id="WP_035778794.1">
    <property type="nucleotide sequence ID" value="NZ_FNDT01000001.1"/>
</dbReference>
<dbReference type="STRING" id="335973.SAMN04488693_101588"/>
<keyword evidence="3" id="KW-1185">Reference proteome</keyword>
<dbReference type="OrthoDB" id="4947318at2"/>
<proteinExistence type="predicted"/>
<evidence type="ECO:0000256" key="1">
    <source>
        <dbReference type="SAM" id="MobiDB-lite"/>
    </source>
</evidence>
<evidence type="ECO:0000313" key="3">
    <source>
        <dbReference type="Proteomes" id="UP000199258"/>
    </source>
</evidence>
<dbReference type="Pfam" id="PF20242">
    <property type="entry name" value="Emfourin"/>
    <property type="match status" value="1"/>
</dbReference>
<feature type="compositionally biased region" description="Acidic residues" evidence="1">
    <location>
        <begin position="89"/>
        <end position="100"/>
    </location>
</feature>
<dbReference type="EMBL" id="FNDT01000001">
    <property type="protein sequence ID" value="SDH56394.1"/>
    <property type="molecule type" value="Genomic_DNA"/>
</dbReference>
<protein>
    <submittedName>
        <fullName evidence="2">Uncharacterized protein</fullName>
    </submittedName>
</protein>
<accession>A0A1G8DFP0</accession>
<name>A0A1G8DFP0_9MICC</name>
<dbReference type="AlphaFoldDB" id="A0A1G8DFP0"/>
<organism evidence="2 3">
    <name type="scientific">Arthrobacter subterraneus</name>
    <dbReference type="NCBI Taxonomy" id="335973"/>
    <lineage>
        <taxon>Bacteria</taxon>
        <taxon>Bacillati</taxon>
        <taxon>Actinomycetota</taxon>
        <taxon>Actinomycetes</taxon>
        <taxon>Micrococcales</taxon>
        <taxon>Micrococcaceae</taxon>
        <taxon>Arthrobacter</taxon>
    </lineage>
</organism>
<dbReference type="InterPro" id="IPR049457">
    <property type="entry name" value="Emfourin"/>
</dbReference>
<feature type="region of interest" description="Disordered" evidence="1">
    <location>
        <begin position="78"/>
        <end position="106"/>
    </location>
</feature>
<gene>
    <name evidence="2" type="ORF">SAMN04488693_101588</name>
</gene>
<reference evidence="2 3" key="1">
    <citation type="submission" date="2016-10" db="EMBL/GenBank/DDBJ databases">
        <authorList>
            <person name="de Groot N.N."/>
        </authorList>
    </citation>
    <scope>NUCLEOTIDE SEQUENCE [LARGE SCALE GENOMIC DNA]</scope>
    <source>
        <strain evidence="2 3">NP_1H</strain>
    </source>
</reference>
<dbReference type="Proteomes" id="UP000199258">
    <property type="component" value="Unassembled WGS sequence"/>
</dbReference>
<sequence length="106" mass="11837">MTRIEVSRSGGFAGLSRTWSVEVSPAEAEERWLPLLEQAEAENAETLQRDRFIYHIVVVGYRDATVPESAVQGPWKELLERARNAPPEEPAEELPDEPAEEPGGHT</sequence>